<proteinExistence type="predicted"/>
<reference evidence="1 2" key="1">
    <citation type="submission" date="2017-03" db="EMBL/GenBank/DDBJ databases">
        <title>Complete genome sequence of Candidatus 'Thiodictyon syntrophicum' sp. nov. strain Cad16T, a photolithoautotroph purple sulfur bacterium isolated from an alpine meromictic lake.</title>
        <authorList>
            <person name="Luedin S.M."/>
            <person name="Pothier J.F."/>
            <person name="Danza F."/>
            <person name="Storelli N."/>
            <person name="Wittwer M."/>
            <person name="Tonolla M."/>
        </authorList>
    </citation>
    <scope>NUCLEOTIDE SEQUENCE [LARGE SCALE GENOMIC DNA]</scope>
    <source>
        <strain evidence="1 2">Cad16T</strain>
    </source>
</reference>
<evidence type="ECO:0000313" key="1">
    <source>
        <dbReference type="EMBL" id="AUB83114.1"/>
    </source>
</evidence>
<accession>A0A2K8UBZ8</accession>
<organism evidence="1 2">
    <name type="scientific">Candidatus Thiodictyon syntrophicum</name>
    <dbReference type="NCBI Taxonomy" id="1166950"/>
    <lineage>
        <taxon>Bacteria</taxon>
        <taxon>Pseudomonadati</taxon>
        <taxon>Pseudomonadota</taxon>
        <taxon>Gammaproteobacteria</taxon>
        <taxon>Chromatiales</taxon>
        <taxon>Chromatiaceae</taxon>
        <taxon>Thiodictyon</taxon>
    </lineage>
</organism>
<gene>
    <name evidence="1" type="ORF">THSYN_20635</name>
</gene>
<dbReference type="AlphaFoldDB" id="A0A2K8UBZ8"/>
<dbReference type="Gene3D" id="3.10.450.50">
    <property type="match status" value="1"/>
</dbReference>
<dbReference type="NCBIfam" id="TIGR04102">
    <property type="entry name" value="SWIM_PBPRA1643"/>
    <property type="match status" value="1"/>
</dbReference>
<dbReference type="Proteomes" id="UP000232638">
    <property type="component" value="Chromosome"/>
</dbReference>
<sequence length="217" mass="24075">MAKLGSKARPLMLRVQSEDRAYFVAATCAKHGWEYIMEIAPYEREDLGDLDQVVTPVAPVRSAKVERNGPCPCGSGKKYKKCCGSATAVTGPGEPKLSAVIWDYAEPLTNAVTSAADTRKAAQMAILCWNAAVLPGVEQRVNAEDSMRKLANGDPTMEQELLAIFEMMTKRKQRYFRDDDRVIAEYSITDREDGLHLMVKSTHIKPDDRSPRVPVRG</sequence>
<dbReference type="KEGG" id="tsy:THSYN_20635"/>
<keyword evidence="2" id="KW-1185">Reference proteome</keyword>
<evidence type="ECO:0000313" key="2">
    <source>
        <dbReference type="Proteomes" id="UP000232638"/>
    </source>
</evidence>
<dbReference type="EMBL" id="CP020370">
    <property type="protein sequence ID" value="AUB83114.1"/>
    <property type="molecule type" value="Genomic_DNA"/>
</dbReference>
<dbReference type="InterPro" id="IPR004027">
    <property type="entry name" value="SEC_C_motif"/>
</dbReference>
<dbReference type="SUPFAM" id="SSF103642">
    <property type="entry name" value="Sec-C motif"/>
    <property type="match status" value="1"/>
</dbReference>
<dbReference type="RefSeq" id="WP_216644598.1">
    <property type="nucleotide sequence ID" value="NZ_CP020370.1"/>
</dbReference>
<dbReference type="Pfam" id="PF02810">
    <property type="entry name" value="SEC-C"/>
    <property type="match status" value="1"/>
</dbReference>
<protein>
    <recommendedName>
        <fullName evidence="3">Zinc chelation protein SecC</fullName>
    </recommendedName>
</protein>
<name>A0A2K8UBZ8_9GAMM</name>
<dbReference type="InterPro" id="IPR026368">
    <property type="entry name" value="SWIM_PBPRA1643"/>
</dbReference>
<dbReference type="PANTHER" id="PTHR33747">
    <property type="entry name" value="UPF0225 PROTEIN SCO1677"/>
    <property type="match status" value="1"/>
</dbReference>
<dbReference type="PANTHER" id="PTHR33747:SF1">
    <property type="entry name" value="ADENYLATE CYCLASE-ASSOCIATED CAP C-TERMINAL DOMAIN-CONTAINING PROTEIN"/>
    <property type="match status" value="1"/>
</dbReference>
<evidence type="ECO:0008006" key="3">
    <source>
        <dbReference type="Google" id="ProtNLM"/>
    </source>
</evidence>